<evidence type="ECO:0000256" key="8">
    <source>
        <dbReference type="SAM" id="MobiDB-lite"/>
    </source>
</evidence>
<dbReference type="AlphaFoldDB" id="A0A975TZH6"/>
<keyword evidence="7" id="KW-0067">ATP-binding</keyword>
<evidence type="ECO:0000256" key="4">
    <source>
        <dbReference type="ARBA" id="ARBA00022679"/>
    </source>
</evidence>
<dbReference type="InterPro" id="IPR036890">
    <property type="entry name" value="HATPase_C_sf"/>
</dbReference>
<feature type="compositionally biased region" description="Basic and acidic residues" evidence="8">
    <location>
        <begin position="569"/>
        <end position="584"/>
    </location>
</feature>
<keyword evidence="9" id="KW-1133">Transmembrane helix</keyword>
<evidence type="ECO:0000259" key="10">
    <source>
        <dbReference type="Pfam" id="PF07568"/>
    </source>
</evidence>
<keyword evidence="13" id="KW-1185">Reference proteome</keyword>
<dbReference type="RefSeq" id="WP_257892609.1">
    <property type="nucleotide sequence ID" value="NZ_JAIMBW010000001.1"/>
</dbReference>
<dbReference type="Gene3D" id="3.30.450.20">
    <property type="entry name" value="PAS domain"/>
    <property type="match status" value="1"/>
</dbReference>
<dbReference type="Pfam" id="PF07568">
    <property type="entry name" value="HisKA_2"/>
    <property type="match status" value="1"/>
</dbReference>
<dbReference type="Gene3D" id="3.30.565.10">
    <property type="entry name" value="Histidine kinase-like ATPase, C-terminal domain"/>
    <property type="match status" value="1"/>
</dbReference>
<evidence type="ECO:0000256" key="3">
    <source>
        <dbReference type="ARBA" id="ARBA00022553"/>
    </source>
</evidence>
<evidence type="ECO:0000256" key="6">
    <source>
        <dbReference type="ARBA" id="ARBA00022777"/>
    </source>
</evidence>
<protein>
    <recommendedName>
        <fullName evidence="2">histidine kinase</fullName>
        <ecNumber evidence="2">2.7.13.3</ecNumber>
    </recommendedName>
</protein>
<keyword evidence="5" id="KW-0547">Nucleotide-binding</keyword>
<accession>A0A975TZH6</accession>
<sequence>MITSLRSAVQSLRARLVIMLSLAVLPLGVIAVLQTITVIEEARSLEQRDFLARTVQAASAEGGVLRRTYGVADALGMAAANLGDDEQACSDIMSDMVVSNTIYSFAGFIAADGMMRCSSGSEAVDFSGYANWQSFLAEPRDLIEINHSGAVTGLPVIIISVPVYESGTATLLGAASISIPVRLTDALLSAGTQDVALALLDEDGRILTAEGSADDLLLFNRLGITPSTMDMPATGAAFTATAVDGDDRLVTVVPLLEDRVFVAGIWQPGSRAAMEPLLARAAPVFPLLMWAATLAVAMLAVDRLVLRHLKRLRASMRSFSLDEPKDSYSALDNAPAEINDIANTYNRMVDRILADGRDLQETITEKELLLREVHHRVKNNLQLIASILNMQMRAIPEGPSKNVLKRVQDRVMNLSSIHKMLYSGDTVSTAQADRLLEEVIQATLAIGIKPGAGVKIETHLEPLMLDPDQTVPLALLVTETLTNAAKYLGKPTDGAPQLEIRLDVDENQLVRLSIANTVGTRLQTDLATEGTGLGAKLIEAFAAQLMGEMDITHSDTEYRVTVTFKTHNDGPAKRKIEQAREADAAPRASRAISS</sequence>
<feature type="transmembrane region" description="Helical" evidence="9">
    <location>
        <begin position="12"/>
        <end position="33"/>
    </location>
</feature>
<evidence type="ECO:0000256" key="7">
    <source>
        <dbReference type="ARBA" id="ARBA00022840"/>
    </source>
</evidence>
<name>A0A975TZH6_9RHOB</name>
<keyword evidence="9" id="KW-0472">Membrane</keyword>
<keyword evidence="9" id="KW-0812">Transmembrane</keyword>
<dbReference type="EC" id="2.7.13.3" evidence="2"/>
<dbReference type="EMBL" id="CP078073">
    <property type="protein sequence ID" value="QXL89584.1"/>
    <property type="molecule type" value="Genomic_DNA"/>
</dbReference>
<dbReference type="PANTHER" id="PTHR41523:SF8">
    <property type="entry name" value="ETHYLENE RESPONSE SENSOR PROTEIN"/>
    <property type="match status" value="1"/>
</dbReference>
<organism evidence="12">
    <name type="scientific">Gymnodinialimonas phycosphaerae</name>
    <dbReference type="NCBI Taxonomy" id="2841589"/>
    <lineage>
        <taxon>Bacteria</taxon>
        <taxon>Pseudomonadati</taxon>
        <taxon>Pseudomonadota</taxon>
        <taxon>Alphaproteobacteria</taxon>
        <taxon>Rhodobacterales</taxon>
        <taxon>Paracoccaceae</taxon>
        <taxon>Gymnodinialimonas</taxon>
    </lineage>
</organism>
<evidence type="ECO:0000256" key="9">
    <source>
        <dbReference type="SAM" id="Phobius"/>
    </source>
</evidence>
<keyword evidence="3" id="KW-0597">Phosphoprotein</keyword>
<dbReference type="PANTHER" id="PTHR41523">
    <property type="entry name" value="TWO-COMPONENT SYSTEM SENSOR PROTEIN"/>
    <property type="match status" value="1"/>
</dbReference>
<dbReference type="GO" id="GO:0004673">
    <property type="term" value="F:protein histidine kinase activity"/>
    <property type="evidence" value="ECO:0007669"/>
    <property type="project" value="UniProtKB-EC"/>
</dbReference>
<proteinExistence type="predicted"/>
<evidence type="ECO:0000256" key="5">
    <source>
        <dbReference type="ARBA" id="ARBA00022741"/>
    </source>
</evidence>
<keyword evidence="4" id="KW-0808">Transferase</keyword>
<dbReference type="SUPFAM" id="SSF55874">
    <property type="entry name" value="ATPase domain of HSP90 chaperone/DNA topoisomerase II/histidine kinase"/>
    <property type="match status" value="1"/>
</dbReference>
<evidence type="ECO:0000313" key="12">
    <source>
        <dbReference type="EMBL" id="QXL89584.1"/>
    </source>
</evidence>
<evidence type="ECO:0000256" key="2">
    <source>
        <dbReference type="ARBA" id="ARBA00012438"/>
    </source>
</evidence>
<evidence type="ECO:0000256" key="1">
    <source>
        <dbReference type="ARBA" id="ARBA00000085"/>
    </source>
</evidence>
<feature type="domain" description="Signal transduction histidine kinase subgroup 2 dimerisation and phosphoacceptor" evidence="10">
    <location>
        <begin position="372"/>
        <end position="442"/>
    </location>
</feature>
<dbReference type="EMBL" id="JAIMBW010000001">
    <property type="protein sequence ID" value="MBY4892860.1"/>
    <property type="molecule type" value="Genomic_DNA"/>
</dbReference>
<evidence type="ECO:0000313" key="11">
    <source>
        <dbReference type="EMBL" id="MBY4892860.1"/>
    </source>
</evidence>
<reference evidence="12 13" key="1">
    <citation type="submission" date="2021-07" db="EMBL/GenBank/DDBJ databases">
        <title>Karlodiniumbacter phycospheric gen. nov., sp. nov., a phycosphere bacterium isolated from karlodinium veneficum.</title>
        <authorList>
            <person name="Peng Y."/>
            <person name="Jiang L."/>
            <person name="Lee J."/>
        </authorList>
    </citation>
    <scope>NUCLEOTIDE SEQUENCE</scope>
    <source>
        <strain evidence="12 13">N5</strain>
    </source>
</reference>
<keyword evidence="6 12" id="KW-0418">Kinase</keyword>
<feature type="region of interest" description="Disordered" evidence="8">
    <location>
        <begin position="569"/>
        <end position="594"/>
    </location>
</feature>
<dbReference type="CDD" id="cd18773">
    <property type="entry name" value="PDC1_HK_sensor"/>
    <property type="match status" value="1"/>
</dbReference>
<dbReference type="Proteomes" id="UP000693972">
    <property type="component" value="Unassembled WGS sequence"/>
</dbReference>
<comment type="catalytic activity">
    <reaction evidence="1">
        <text>ATP + protein L-histidine = ADP + protein N-phospho-L-histidine.</text>
        <dbReference type="EC" id="2.7.13.3"/>
    </reaction>
</comment>
<evidence type="ECO:0000313" key="13">
    <source>
        <dbReference type="Proteomes" id="UP000693972"/>
    </source>
</evidence>
<dbReference type="InterPro" id="IPR011495">
    <property type="entry name" value="Sig_transdc_His_kin_sub2_dim/P"/>
</dbReference>
<dbReference type="GO" id="GO:0005524">
    <property type="term" value="F:ATP binding"/>
    <property type="evidence" value="ECO:0007669"/>
    <property type="project" value="UniProtKB-KW"/>
</dbReference>
<gene>
    <name evidence="11" type="ORF">KUL25_08800</name>
    <name evidence="12" type="ORF">KUL25_08805</name>
</gene>